<dbReference type="InterPro" id="IPR025736">
    <property type="entry name" value="PucR_C-HTH_dom"/>
</dbReference>
<feature type="domain" description="PucR C-terminal helix-turn-helix" evidence="2">
    <location>
        <begin position="343"/>
        <end position="398"/>
    </location>
</feature>
<dbReference type="PANTHER" id="PTHR33744">
    <property type="entry name" value="CARBOHYDRATE DIACID REGULATOR"/>
    <property type="match status" value="1"/>
</dbReference>
<organism evidence="4 5">
    <name type="scientific">Gordonia asplenii</name>
    <dbReference type="NCBI Taxonomy" id="2725283"/>
    <lineage>
        <taxon>Bacteria</taxon>
        <taxon>Bacillati</taxon>
        <taxon>Actinomycetota</taxon>
        <taxon>Actinomycetes</taxon>
        <taxon>Mycobacteriales</taxon>
        <taxon>Gordoniaceae</taxon>
        <taxon>Gordonia</taxon>
    </lineage>
</organism>
<dbReference type="InterPro" id="IPR042070">
    <property type="entry name" value="PucR_C-HTH_sf"/>
</dbReference>
<dbReference type="AlphaFoldDB" id="A0A848L1T9"/>
<dbReference type="InterPro" id="IPR051448">
    <property type="entry name" value="CdaR-like_regulators"/>
</dbReference>
<name>A0A848L1T9_9ACTN</name>
<comment type="similarity">
    <text evidence="1">Belongs to the CdaR family.</text>
</comment>
<accession>A0A848L1T9</accession>
<protein>
    <submittedName>
        <fullName evidence="4">PucR family transcriptional regulator</fullName>
    </submittedName>
</protein>
<dbReference type="PANTHER" id="PTHR33744:SF1">
    <property type="entry name" value="DNA-BINDING TRANSCRIPTIONAL ACTIVATOR ADER"/>
    <property type="match status" value="1"/>
</dbReference>
<reference evidence="4 5" key="1">
    <citation type="submission" date="2020-04" db="EMBL/GenBank/DDBJ databases">
        <title>Gordonia sp. nov. TBRC 11910.</title>
        <authorList>
            <person name="Suriyachadkun C."/>
        </authorList>
    </citation>
    <scope>NUCLEOTIDE SEQUENCE [LARGE SCALE GENOMIC DNA]</scope>
    <source>
        <strain evidence="4 5">TBRC 11910</strain>
    </source>
</reference>
<dbReference type="RefSeq" id="WP_170197184.1">
    <property type="nucleotide sequence ID" value="NZ_JABBNB010000039.1"/>
</dbReference>
<evidence type="ECO:0000259" key="3">
    <source>
        <dbReference type="Pfam" id="PF17853"/>
    </source>
</evidence>
<proteinExistence type="inferred from homology"/>
<keyword evidence="5" id="KW-1185">Reference proteome</keyword>
<evidence type="ECO:0000259" key="2">
    <source>
        <dbReference type="Pfam" id="PF13556"/>
    </source>
</evidence>
<evidence type="ECO:0000313" key="4">
    <source>
        <dbReference type="EMBL" id="NMO04679.1"/>
    </source>
</evidence>
<sequence>MEPPECTPAVKDLIRQAAQQALDAPQSWFDEIDEAAFSASDMERIADDPALRAFTVRSTHALLRYWAAANVADPGAYVPPLVDDLTSTAQSMVYRGHTEANVDAYRLGQNVAWRRWMKIAFALTSNIDDLRDMLDVTAQTIGTFVDATISALTAEIASERDRMTRGREAARLDAVSGLIAGGRVDRASAELIPGYRLDQVHTAIVVWTTDPSPRLSELERTVDDLAKHLGAAGVVRIVASAGTVWGWLGGVTQDRLRDVGRIVDARTDWQIAIGSTGPGLDGFRTSHLDAVRTQHMMARLDTDHSVGTFADVEGVLLLAASPDQANRFVAHTLGPLETGYPELREAVRAYLAEQCNASKAADRLFTHRNTLLRRIKRADELLPRTVADNALNIGMALEIRHWRGATSTAD</sequence>
<comment type="caution">
    <text evidence="4">The sequence shown here is derived from an EMBL/GenBank/DDBJ whole genome shotgun (WGS) entry which is preliminary data.</text>
</comment>
<gene>
    <name evidence="4" type="ORF">HH308_26000</name>
</gene>
<evidence type="ECO:0000313" key="5">
    <source>
        <dbReference type="Proteomes" id="UP000550729"/>
    </source>
</evidence>
<dbReference type="Gene3D" id="1.10.10.2840">
    <property type="entry name" value="PucR C-terminal helix-turn-helix domain"/>
    <property type="match status" value="1"/>
</dbReference>
<dbReference type="Proteomes" id="UP000550729">
    <property type="component" value="Unassembled WGS sequence"/>
</dbReference>
<dbReference type="EMBL" id="JABBNB010000039">
    <property type="protein sequence ID" value="NMO04679.1"/>
    <property type="molecule type" value="Genomic_DNA"/>
</dbReference>
<dbReference type="Pfam" id="PF17853">
    <property type="entry name" value="GGDEF_2"/>
    <property type="match status" value="1"/>
</dbReference>
<feature type="domain" description="CdaR GGDEF-like" evidence="3">
    <location>
        <begin position="194"/>
        <end position="295"/>
    </location>
</feature>
<evidence type="ECO:0000256" key="1">
    <source>
        <dbReference type="ARBA" id="ARBA00006754"/>
    </source>
</evidence>
<dbReference type="Pfam" id="PF13556">
    <property type="entry name" value="HTH_30"/>
    <property type="match status" value="1"/>
</dbReference>
<dbReference type="InterPro" id="IPR041522">
    <property type="entry name" value="CdaR_GGDEF"/>
</dbReference>